<keyword evidence="3" id="KW-1185">Reference proteome</keyword>
<reference evidence="2 3" key="1">
    <citation type="submission" date="2021-02" db="EMBL/GenBank/DDBJ databases">
        <title>Alicyclobacillus curvatus sp. nov. and Alicyclobacillus mengziensis sp. nov., two acidophilic bacteria isolated from acid mine drainage.</title>
        <authorList>
            <person name="Huang Y."/>
        </authorList>
    </citation>
    <scope>NUCLEOTIDE SEQUENCE [LARGE SCALE GENOMIC DNA]</scope>
    <source>
        <strain evidence="2 3">S30H14</strain>
    </source>
</reference>
<organism evidence="2 3">
    <name type="scientific">Alicyclobacillus mengziensis</name>
    <dbReference type="NCBI Taxonomy" id="2931921"/>
    <lineage>
        <taxon>Bacteria</taxon>
        <taxon>Bacillati</taxon>
        <taxon>Bacillota</taxon>
        <taxon>Bacilli</taxon>
        <taxon>Bacillales</taxon>
        <taxon>Alicyclobacillaceae</taxon>
        <taxon>Alicyclobacillus</taxon>
    </lineage>
</organism>
<evidence type="ECO:0000256" key="1">
    <source>
        <dbReference type="SAM" id="Phobius"/>
    </source>
</evidence>
<accession>A0A9X7W2F4</accession>
<dbReference type="RefSeq" id="WP_206657374.1">
    <property type="nucleotide sequence ID" value="NZ_CP071182.1"/>
</dbReference>
<dbReference type="Proteomes" id="UP000663505">
    <property type="component" value="Chromosome"/>
</dbReference>
<gene>
    <name evidence="2" type="ORF">JZ786_03130</name>
</gene>
<keyword evidence="1" id="KW-0472">Membrane</keyword>
<evidence type="ECO:0000313" key="2">
    <source>
        <dbReference type="EMBL" id="QSO48038.1"/>
    </source>
</evidence>
<keyword evidence="1" id="KW-1133">Transmembrane helix</keyword>
<protein>
    <submittedName>
        <fullName evidence="2">Uncharacterized protein</fullName>
    </submittedName>
</protein>
<evidence type="ECO:0000313" key="3">
    <source>
        <dbReference type="Proteomes" id="UP000663505"/>
    </source>
</evidence>
<dbReference type="AlphaFoldDB" id="A0A9X7W2F4"/>
<feature type="transmembrane region" description="Helical" evidence="1">
    <location>
        <begin position="21"/>
        <end position="38"/>
    </location>
</feature>
<keyword evidence="1" id="KW-0812">Transmembrane</keyword>
<sequence length="63" mass="6840">MSKKTVVYREGKLVRIIRDTAGVVGLIGVGILAGYALLNLRPGWEWTLEQNAEQSAKKAEGSP</sequence>
<proteinExistence type="predicted"/>
<dbReference type="EMBL" id="CP071182">
    <property type="protein sequence ID" value="QSO48038.1"/>
    <property type="molecule type" value="Genomic_DNA"/>
</dbReference>
<name>A0A9X7W2F4_9BACL</name>
<dbReference type="KEGG" id="afx:JZ786_03130"/>